<feature type="transmembrane region" description="Helical" evidence="6">
    <location>
        <begin position="389"/>
        <end position="410"/>
    </location>
</feature>
<name>A0A2T5MB65_9GAMM</name>
<dbReference type="Proteomes" id="UP000244248">
    <property type="component" value="Unassembled WGS sequence"/>
</dbReference>
<evidence type="ECO:0000259" key="7">
    <source>
        <dbReference type="PROSITE" id="PS50850"/>
    </source>
</evidence>
<dbReference type="InterPro" id="IPR004752">
    <property type="entry name" value="AmpG_permease/AT-1"/>
</dbReference>
<feature type="transmembrane region" description="Helical" evidence="6">
    <location>
        <begin position="236"/>
        <end position="253"/>
    </location>
</feature>
<feature type="transmembrane region" description="Helical" evidence="6">
    <location>
        <begin position="326"/>
        <end position="345"/>
    </location>
</feature>
<feature type="transmembrane region" description="Helical" evidence="6">
    <location>
        <begin position="351"/>
        <end position="377"/>
    </location>
</feature>
<comment type="subcellular location">
    <subcellularLocation>
        <location evidence="1">Membrane</location>
        <topology evidence="1">Multi-pass membrane protein</topology>
    </subcellularLocation>
</comment>
<dbReference type="InterPro" id="IPR011701">
    <property type="entry name" value="MFS"/>
</dbReference>
<dbReference type="GO" id="GO:0016020">
    <property type="term" value="C:membrane"/>
    <property type="evidence" value="ECO:0007669"/>
    <property type="project" value="UniProtKB-SubCell"/>
</dbReference>
<dbReference type="PANTHER" id="PTHR12778">
    <property type="entry name" value="SOLUTE CARRIER FAMILY 33 ACETYL-COA TRANSPORTER -RELATED"/>
    <property type="match status" value="1"/>
</dbReference>
<keyword evidence="5 6" id="KW-0472">Membrane</keyword>
<dbReference type="InterPro" id="IPR020846">
    <property type="entry name" value="MFS_dom"/>
</dbReference>
<evidence type="ECO:0000256" key="2">
    <source>
        <dbReference type="ARBA" id="ARBA00022448"/>
    </source>
</evidence>
<keyword evidence="4 6" id="KW-1133">Transmembrane helix</keyword>
<dbReference type="PANTHER" id="PTHR12778:SF10">
    <property type="entry name" value="MAJOR FACILITATOR SUPERFAMILY DOMAIN-CONTAINING PROTEIN 3"/>
    <property type="match status" value="1"/>
</dbReference>
<feature type="transmembrane region" description="Helical" evidence="6">
    <location>
        <begin position="416"/>
        <end position="438"/>
    </location>
</feature>
<dbReference type="RefSeq" id="WP_107941791.1">
    <property type="nucleotide sequence ID" value="NZ_QANS01000010.1"/>
</dbReference>
<evidence type="ECO:0000256" key="3">
    <source>
        <dbReference type="ARBA" id="ARBA00022692"/>
    </source>
</evidence>
<feature type="transmembrane region" description="Helical" evidence="6">
    <location>
        <begin position="21"/>
        <end position="42"/>
    </location>
</feature>
<organism evidence="8 9">
    <name type="scientific">Stenotrophobium rhamnosiphilum</name>
    <dbReference type="NCBI Taxonomy" id="2029166"/>
    <lineage>
        <taxon>Bacteria</taxon>
        <taxon>Pseudomonadati</taxon>
        <taxon>Pseudomonadota</taxon>
        <taxon>Gammaproteobacteria</taxon>
        <taxon>Nevskiales</taxon>
        <taxon>Nevskiaceae</taxon>
        <taxon>Stenotrophobium</taxon>
    </lineage>
</organism>
<evidence type="ECO:0000256" key="1">
    <source>
        <dbReference type="ARBA" id="ARBA00004141"/>
    </source>
</evidence>
<feature type="transmembrane region" description="Helical" evidence="6">
    <location>
        <begin position="182"/>
        <end position="202"/>
    </location>
</feature>
<evidence type="ECO:0000256" key="6">
    <source>
        <dbReference type="SAM" id="Phobius"/>
    </source>
</evidence>
<comment type="caution">
    <text evidence="8">The sequence shown here is derived from an EMBL/GenBank/DDBJ whole genome shotgun (WGS) entry which is preliminary data.</text>
</comment>
<feature type="transmembrane region" description="Helical" evidence="6">
    <location>
        <begin position="301"/>
        <end position="319"/>
    </location>
</feature>
<feature type="domain" description="Major facilitator superfamily (MFS) profile" evidence="7">
    <location>
        <begin position="17"/>
        <end position="442"/>
    </location>
</feature>
<dbReference type="PROSITE" id="PS50850">
    <property type="entry name" value="MFS"/>
    <property type="match status" value="1"/>
</dbReference>
<feature type="transmembrane region" description="Helical" evidence="6">
    <location>
        <begin position="48"/>
        <end position="69"/>
    </location>
</feature>
<feature type="transmembrane region" description="Helical" evidence="6">
    <location>
        <begin position="90"/>
        <end position="108"/>
    </location>
</feature>
<evidence type="ECO:0000256" key="4">
    <source>
        <dbReference type="ARBA" id="ARBA00022989"/>
    </source>
</evidence>
<accession>A0A2T5MB65</accession>
<dbReference type="OrthoDB" id="9787815at2"/>
<feature type="transmembrane region" description="Helical" evidence="6">
    <location>
        <begin position="158"/>
        <end position="175"/>
    </location>
</feature>
<evidence type="ECO:0000313" key="9">
    <source>
        <dbReference type="Proteomes" id="UP000244248"/>
    </source>
</evidence>
<dbReference type="InterPro" id="IPR036259">
    <property type="entry name" value="MFS_trans_sf"/>
</dbReference>
<proteinExistence type="predicted"/>
<dbReference type="NCBIfam" id="TIGR00901">
    <property type="entry name" value="2A0125"/>
    <property type="match status" value="1"/>
</dbReference>
<feature type="transmembrane region" description="Helical" evidence="6">
    <location>
        <begin position="260"/>
        <end position="281"/>
    </location>
</feature>
<reference evidence="8 9" key="1">
    <citation type="submission" date="2018-04" db="EMBL/GenBank/DDBJ databases">
        <title>Novel species isolated from glacier.</title>
        <authorList>
            <person name="Liu Q."/>
            <person name="Xin Y.-H."/>
        </authorList>
    </citation>
    <scope>NUCLEOTIDE SEQUENCE [LARGE SCALE GENOMIC DNA]</scope>
    <source>
        <strain evidence="8 9">GT1R17</strain>
    </source>
</reference>
<keyword evidence="9" id="KW-1185">Reference proteome</keyword>
<dbReference type="SUPFAM" id="SSF103473">
    <property type="entry name" value="MFS general substrate transporter"/>
    <property type="match status" value="1"/>
</dbReference>
<dbReference type="Gene3D" id="1.20.1250.20">
    <property type="entry name" value="MFS general substrate transporter like domains"/>
    <property type="match status" value="2"/>
</dbReference>
<gene>
    <name evidence="8" type="ORF">CJD38_17870</name>
</gene>
<keyword evidence="2" id="KW-0813">Transport</keyword>
<evidence type="ECO:0000256" key="5">
    <source>
        <dbReference type="ARBA" id="ARBA00023136"/>
    </source>
</evidence>
<dbReference type="AlphaFoldDB" id="A0A2T5MB65"/>
<keyword evidence="3 6" id="KW-0812">Transmembrane</keyword>
<evidence type="ECO:0000313" key="8">
    <source>
        <dbReference type="EMBL" id="PTU28218.1"/>
    </source>
</evidence>
<protein>
    <recommendedName>
        <fullName evidence="7">Major facilitator superfamily (MFS) profile domain-containing protein</fullName>
    </recommendedName>
</protein>
<dbReference type="EMBL" id="QANS01000010">
    <property type="protein sequence ID" value="PTU28218.1"/>
    <property type="molecule type" value="Genomic_DNA"/>
</dbReference>
<dbReference type="Pfam" id="PF07690">
    <property type="entry name" value="MFS_1"/>
    <property type="match status" value="1"/>
</dbReference>
<dbReference type="GO" id="GO:0022857">
    <property type="term" value="F:transmembrane transporter activity"/>
    <property type="evidence" value="ECO:0007669"/>
    <property type="project" value="InterPro"/>
</dbReference>
<sequence length="449" mass="48734">MTSNAQAQGWRIYSNPRVLGMLFLGFSAGLPFLLVFSTLSAWLAQVGISRTTIGYFSWIGLTYSLKFFWSPVVDRVRLPFLTHWLGRRRSWMLLAQIGIASGLAGMALNDPAQSLTPTIVFALLVAFSSATQDIALDAYRIEAAPLDLQGGMAAAYQMGYRVALIVAGAGALFIASSAGWSASYLTMAAFILIGIFTVLVVAEPLSQVSRETMMQEQRVLGFLERSAHWPKPLQSAMAWLIGAIVCPFVDFFTRNGLRNALFILLFISLYRMHEYAMGVMANPFYLDMGYTLDQIASMSKIFGVIMTMVGVVIAGLMVARYGVPRTLLLGVVTIFFGNLFFSWLSTSEQTLLGLGAAISVDNIGIGIAGTAFVAYLSSLTNTAYTATQYALFGSLFPLPGKIIAGFSGVVVDHIGYTLFFIYTASLTLPAMLLCLILIKQQRAAAAPQS</sequence>